<comment type="caution">
    <text evidence="1">The sequence shown here is derived from an EMBL/GenBank/DDBJ whole genome shotgun (WGS) entry which is preliminary data.</text>
</comment>
<protein>
    <submittedName>
        <fullName evidence="1">Uncharacterized protein</fullName>
    </submittedName>
</protein>
<sequence length="126" mass="13317">MADDVSRRTFLGAAAALSTLPAVGGTTAATDGGDQQRAIEDLTASGIFVNADLGKASFRAEPDDLEEIDVRVRYDYHDVIFSVEATNDASDRAGTLLELKPAEAEAIAAQLVEAAEEYRADGQEGR</sequence>
<dbReference type="InterPro" id="IPR006311">
    <property type="entry name" value="TAT_signal"/>
</dbReference>
<evidence type="ECO:0000313" key="1">
    <source>
        <dbReference type="EMBL" id="MCQ4334822.1"/>
    </source>
</evidence>
<keyword evidence="2" id="KW-1185">Reference proteome</keyword>
<organism evidence="1 2">
    <name type="scientific">Natronomonas aquatica</name>
    <dbReference type="NCBI Taxonomy" id="2841590"/>
    <lineage>
        <taxon>Archaea</taxon>
        <taxon>Methanobacteriati</taxon>
        <taxon>Methanobacteriota</taxon>
        <taxon>Stenosarchaea group</taxon>
        <taxon>Halobacteria</taxon>
        <taxon>Halobacteriales</taxon>
        <taxon>Natronomonadaceae</taxon>
        <taxon>Natronomonas</taxon>
    </lineage>
</organism>
<accession>A0A9R1D7H2</accession>
<proteinExistence type="predicted"/>
<dbReference type="PROSITE" id="PS51318">
    <property type="entry name" value="TAT"/>
    <property type="match status" value="1"/>
</dbReference>
<gene>
    <name evidence="1" type="ORF">KM295_15310</name>
</gene>
<name>A0A9R1D7H2_9EURY</name>
<dbReference type="EMBL" id="JAHLKM010000039">
    <property type="protein sequence ID" value="MCQ4334822.1"/>
    <property type="molecule type" value="Genomic_DNA"/>
</dbReference>
<dbReference type="Proteomes" id="UP001139494">
    <property type="component" value="Unassembled WGS sequence"/>
</dbReference>
<dbReference type="RefSeq" id="WP_256030971.1">
    <property type="nucleotide sequence ID" value="NZ_JAHLKM010000039.1"/>
</dbReference>
<reference evidence="1" key="1">
    <citation type="journal article" date="2023" name="Front. Microbiol.">
        <title>Genomic-based phylogenetic and metabolic analyses of the genus Natronomonas, and description of Natronomonas aquatica sp. nov.</title>
        <authorList>
            <person name="Garcia-Roldan A."/>
            <person name="Duran-Viseras A."/>
            <person name="de la Haba R.R."/>
            <person name="Corral P."/>
            <person name="Sanchez-Porro C."/>
            <person name="Ventosa A."/>
        </authorList>
    </citation>
    <scope>NUCLEOTIDE SEQUENCE</scope>
    <source>
        <strain evidence="1">F2-12</strain>
    </source>
</reference>
<evidence type="ECO:0000313" key="2">
    <source>
        <dbReference type="Proteomes" id="UP001139494"/>
    </source>
</evidence>
<dbReference type="AlphaFoldDB" id="A0A9R1D7H2"/>